<feature type="domain" description="Homeobox" evidence="8">
    <location>
        <begin position="90"/>
        <end position="150"/>
    </location>
</feature>
<feature type="DNA-binding region" description="Homeobox" evidence="6">
    <location>
        <begin position="92"/>
        <end position="151"/>
    </location>
</feature>
<sequence length="273" mass="31446">MYPGYSNNQCVSELKIPTFLSGQRSADDLGETRTNYVYAETSDVSKDCDARDTRHMKTETMADSVGIEENSAEVESDELVDYDAENYGKRKQRRYRTTFTSRQLDELERAFRKTHYPDVFTREELALRIDLTEARVQVWFQNRRAKWRKKEKVGPTSHPFLLGNFSADMTSPSILVNDPLAFSDLFFKTCDRQLLQKYILPGSCLSARLSLLASLPPIVRNNHMPLCYGSDIIRGSQQFFEIDSLHPQSRRPDFPDGDKRLGRARDLVHSTLD</sequence>
<dbReference type="PANTHER" id="PTHR24329">
    <property type="entry name" value="HOMEOBOX PROTEIN ARISTALESS"/>
    <property type="match status" value="1"/>
</dbReference>
<evidence type="ECO:0000256" key="1">
    <source>
        <dbReference type="ARBA" id="ARBA00004123"/>
    </source>
</evidence>
<keyword evidence="10" id="KW-1185">Reference proteome</keyword>
<reference evidence="9" key="1">
    <citation type="journal article" date="2019" name="bioRxiv">
        <title>The Genome of the Zebra Mussel, Dreissena polymorpha: A Resource for Invasive Species Research.</title>
        <authorList>
            <person name="McCartney M.A."/>
            <person name="Auch B."/>
            <person name="Kono T."/>
            <person name="Mallez S."/>
            <person name="Zhang Y."/>
            <person name="Obille A."/>
            <person name="Becker A."/>
            <person name="Abrahante J.E."/>
            <person name="Garbe J."/>
            <person name="Badalamenti J.P."/>
            <person name="Herman A."/>
            <person name="Mangelson H."/>
            <person name="Liachko I."/>
            <person name="Sullivan S."/>
            <person name="Sone E.D."/>
            <person name="Koren S."/>
            <person name="Silverstein K.A.T."/>
            <person name="Beckman K.B."/>
            <person name="Gohl D.M."/>
        </authorList>
    </citation>
    <scope>NUCLEOTIDE SEQUENCE</scope>
    <source>
        <strain evidence="9">Duluth1</strain>
        <tissue evidence="9">Whole animal</tissue>
    </source>
</reference>
<evidence type="ECO:0000256" key="5">
    <source>
        <dbReference type="ARBA" id="ARBA00023242"/>
    </source>
</evidence>
<evidence type="ECO:0000259" key="8">
    <source>
        <dbReference type="PROSITE" id="PS50071"/>
    </source>
</evidence>
<dbReference type="PANTHER" id="PTHR24329:SF543">
    <property type="entry name" value="FI01017P-RELATED"/>
    <property type="match status" value="1"/>
</dbReference>
<dbReference type="InterPro" id="IPR009057">
    <property type="entry name" value="Homeodomain-like_sf"/>
</dbReference>
<dbReference type="Pfam" id="PF00046">
    <property type="entry name" value="Homeodomain"/>
    <property type="match status" value="1"/>
</dbReference>
<evidence type="ECO:0000256" key="3">
    <source>
        <dbReference type="ARBA" id="ARBA00023125"/>
    </source>
</evidence>
<dbReference type="InterPro" id="IPR001356">
    <property type="entry name" value="HD"/>
</dbReference>
<dbReference type="PROSITE" id="PS00027">
    <property type="entry name" value="HOMEOBOX_1"/>
    <property type="match status" value="1"/>
</dbReference>
<protein>
    <recommendedName>
        <fullName evidence="8">Homeobox domain-containing protein</fullName>
    </recommendedName>
</protein>
<evidence type="ECO:0000313" key="9">
    <source>
        <dbReference type="EMBL" id="KAH3803950.1"/>
    </source>
</evidence>
<dbReference type="GO" id="GO:0000977">
    <property type="term" value="F:RNA polymerase II transcription regulatory region sequence-specific DNA binding"/>
    <property type="evidence" value="ECO:0007669"/>
    <property type="project" value="TreeGrafter"/>
</dbReference>
<evidence type="ECO:0000256" key="4">
    <source>
        <dbReference type="ARBA" id="ARBA00023155"/>
    </source>
</evidence>
<evidence type="ECO:0000256" key="6">
    <source>
        <dbReference type="PROSITE-ProRule" id="PRU00108"/>
    </source>
</evidence>
<dbReference type="Proteomes" id="UP000828390">
    <property type="component" value="Unassembled WGS sequence"/>
</dbReference>
<keyword evidence="4 6" id="KW-0371">Homeobox</keyword>
<dbReference type="SUPFAM" id="SSF46689">
    <property type="entry name" value="Homeodomain-like"/>
    <property type="match status" value="1"/>
</dbReference>
<proteinExistence type="predicted"/>
<evidence type="ECO:0000256" key="7">
    <source>
        <dbReference type="RuleBase" id="RU000682"/>
    </source>
</evidence>
<gene>
    <name evidence="9" type="ORF">DPMN_132222</name>
</gene>
<dbReference type="FunFam" id="1.10.10.60:FF:000102">
    <property type="entry name" value="Aristaless related homeobox"/>
    <property type="match status" value="1"/>
</dbReference>
<keyword evidence="3 6" id="KW-0238">DNA-binding</keyword>
<dbReference type="InterPro" id="IPR017970">
    <property type="entry name" value="Homeobox_CS"/>
</dbReference>
<evidence type="ECO:0000313" key="10">
    <source>
        <dbReference type="Proteomes" id="UP000828390"/>
    </source>
</evidence>
<name>A0A9D4FS38_DREPO</name>
<evidence type="ECO:0000256" key="2">
    <source>
        <dbReference type="ARBA" id="ARBA00022473"/>
    </source>
</evidence>
<reference evidence="9" key="2">
    <citation type="submission" date="2020-11" db="EMBL/GenBank/DDBJ databases">
        <authorList>
            <person name="McCartney M.A."/>
            <person name="Auch B."/>
            <person name="Kono T."/>
            <person name="Mallez S."/>
            <person name="Becker A."/>
            <person name="Gohl D.M."/>
            <person name="Silverstein K.A.T."/>
            <person name="Koren S."/>
            <person name="Bechman K.B."/>
            <person name="Herman A."/>
            <person name="Abrahante J.E."/>
            <person name="Garbe J."/>
        </authorList>
    </citation>
    <scope>NUCLEOTIDE SEQUENCE</scope>
    <source>
        <strain evidence="9">Duluth1</strain>
        <tissue evidence="9">Whole animal</tissue>
    </source>
</reference>
<dbReference type="GO" id="GO:0000981">
    <property type="term" value="F:DNA-binding transcription factor activity, RNA polymerase II-specific"/>
    <property type="evidence" value="ECO:0007669"/>
    <property type="project" value="InterPro"/>
</dbReference>
<dbReference type="AlphaFoldDB" id="A0A9D4FS38"/>
<keyword evidence="2" id="KW-0217">Developmental protein</keyword>
<dbReference type="CDD" id="cd00086">
    <property type="entry name" value="homeodomain"/>
    <property type="match status" value="1"/>
</dbReference>
<organism evidence="9 10">
    <name type="scientific">Dreissena polymorpha</name>
    <name type="common">Zebra mussel</name>
    <name type="synonym">Mytilus polymorpha</name>
    <dbReference type="NCBI Taxonomy" id="45954"/>
    <lineage>
        <taxon>Eukaryota</taxon>
        <taxon>Metazoa</taxon>
        <taxon>Spiralia</taxon>
        <taxon>Lophotrochozoa</taxon>
        <taxon>Mollusca</taxon>
        <taxon>Bivalvia</taxon>
        <taxon>Autobranchia</taxon>
        <taxon>Heteroconchia</taxon>
        <taxon>Euheterodonta</taxon>
        <taxon>Imparidentia</taxon>
        <taxon>Neoheterodontei</taxon>
        <taxon>Myida</taxon>
        <taxon>Dreissenoidea</taxon>
        <taxon>Dreissenidae</taxon>
        <taxon>Dreissena</taxon>
    </lineage>
</organism>
<dbReference type="GO" id="GO:0005634">
    <property type="term" value="C:nucleus"/>
    <property type="evidence" value="ECO:0007669"/>
    <property type="project" value="UniProtKB-SubCell"/>
</dbReference>
<accession>A0A9D4FS38</accession>
<comment type="caution">
    <text evidence="9">The sequence shown here is derived from an EMBL/GenBank/DDBJ whole genome shotgun (WGS) entry which is preliminary data.</text>
</comment>
<keyword evidence="5 6" id="KW-0539">Nucleus</keyword>
<comment type="subcellular location">
    <subcellularLocation>
        <location evidence="1 6 7">Nucleus</location>
    </subcellularLocation>
</comment>
<dbReference type="SMART" id="SM00389">
    <property type="entry name" value="HOX"/>
    <property type="match status" value="1"/>
</dbReference>
<dbReference type="PROSITE" id="PS50071">
    <property type="entry name" value="HOMEOBOX_2"/>
    <property type="match status" value="1"/>
</dbReference>
<dbReference type="EMBL" id="JAIWYP010000006">
    <property type="protein sequence ID" value="KAH3803950.1"/>
    <property type="molecule type" value="Genomic_DNA"/>
</dbReference>
<dbReference type="Gene3D" id="1.10.10.60">
    <property type="entry name" value="Homeodomain-like"/>
    <property type="match status" value="1"/>
</dbReference>
<dbReference type="InterPro" id="IPR050649">
    <property type="entry name" value="Paired_Homeobox_TFs"/>
</dbReference>